<dbReference type="Gene3D" id="3.30.450.40">
    <property type="match status" value="1"/>
</dbReference>
<evidence type="ECO:0008006" key="8">
    <source>
        <dbReference type="Google" id="ProtNLM"/>
    </source>
</evidence>
<dbReference type="Pfam" id="PF01614">
    <property type="entry name" value="IclR_C"/>
    <property type="match status" value="1"/>
</dbReference>
<evidence type="ECO:0000313" key="7">
    <source>
        <dbReference type="Proteomes" id="UP000029518"/>
    </source>
</evidence>
<dbReference type="PROSITE" id="PS51077">
    <property type="entry name" value="HTH_ICLR"/>
    <property type="match status" value="1"/>
</dbReference>
<protein>
    <recommendedName>
        <fullName evidence="8">IclR family transcriptional regulator</fullName>
    </recommendedName>
</protein>
<dbReference type="InterPro" id="IPR014757">
    <property type="entry name" value="Tscrpt_reg_IclR_C"/>
</dbReference>
<reference evidence="6" key="1">
    <citation type="submission" date="2014-08" db="EMBL/GenBank/DDBJ databases">
        <title>Comparative genomics of the Paenibacillus odorifer group.</title>
        <authorList>
            <person name="den Bakker H.C."/>
            <person name="Tsai Y.-C.Y.-C."/>
            <person name="Martin N."/>
            <person name="Korlach J."/>
            <person name="Wiedmann M."/>
        </authorList>
    </citation>
    <scope>NUCLEOTIDE SEQUENCE [LARGE SCALE GENOMIC DNA]</scope>
    <source>
        <strain evidence="6">DSM 13188</strain>
    </source>
</reference>
<keyword evidence="1" id="KW-0805">Transcription regulation</keyword>
<gene>
    <name evidence="6" type="ORF">PBOR_30890</name>
</gene>
<evidence type="ECO:0000313" key="6">
    <source>
        <dbReference type="EMBL" id="AIQ60846.1"/>
    </source>
</evidence>
<keyword evidence="3" id="KW-0804">Transcription</keyword>
<evidence type="ECO:0000256" key="3">
    <source>
        <dbReference type="ARBA" id="ARBA00023163"/>
    </source>
</evidence>
<evidence type="ECO:0000259" key="5">
    <source>
        <dbReference type="PROSITE" id="PS51078"/>
    </source>
</evidence>
<feature type="domain" description="IclR-ED" evidence="5">
    <location>
        <begin position="73"/>
        <end position="251"/>
    </location>
</feature>
<keyword evidence="2" id="KW-0238">DNA-binding</keyword>
<dbReference type="GO" id="GO:0003700">
    <property type="term" value="F:DNA-binding transcription factor activity"/>
    <property type="evidence" value="ECO:0007669"/>
    <property type="project" value="TreeGrafter"/>
</dbReference>
<dbReference type="RefSeq" id="WP_042217477.1">
    <property type="nucleotide sequence ID" value="NZ_CP009285.1"/>
</dbReference>
<dbReference type="GO" id="GO:0003677">
    <property type="term" value="F:DNA binding"/>
    <property type="evidence" value="ECO:0007669"/>
    <property type="project" value="UniProtKB-KW"/>
</dbReference>
<dbReference type="PANTHER" id="PTHR30136:SF8">
    <property type="entry name" value="TRANSCRIPTIONAL REGULATORY PROTEIN"/>
    <property type="match status" value="1"/>
</dbReference>
<dbReference type="Pfam" id="PF09339">
    <property type="entry name" value="HTH_IclR"/>
    <property type="match status" value="1"/>
</dbReference>
<dbReference type="SUPFAM" id="SSF55781">
    <property type="entry name" value="GAF domain-like"/>
    <property type="match status" value="1"/>
</dbReference>
<dbReference type="KEGG" id="pbd:PBOR_30890"/>
<name>A0A089LH45_PAEBO</name>
<evidence type="ECO:0000256" key="1">
    <source>
        <dbReference type="ARBA" id="ARBA00023015"/>
    </source>
</evidence>
<dbReference type="Gene3D" id="1.10.10.10">
    <property type="entry name" value="Winged helix-like DNA-binding domain superfamily/Winged helix DNA-binding domain"/>
    <property type="match status" value="1"/>
</dbReference>
<dbReference type="InterPro" id="IPR050707">
    <property type="entry name" value="HTH_MetabolicPath_Reg"/>
</dbReference>
<dbReference type="InterPro" id="IPR005471">
    <property type="entry name" value="Tscrpt_reg_IclR_N"/>
</dbReference>
<proteinExistence type="predicted"/>
<dbReference type="GO" id="GO:0045892">
    <property type="term" value="P:negative regulation of DNA-templated transcription"/>
    <property type="evidence" value="ECO:0007669"/>
    <property type="project" value="TreeGrafter"/>
</dbReference>
<sequence>MIMEEPKGHGIQSLELGLDILKKIAGVGKPLTVTEISSLCGISKSKLHRYLTSFSRSGILQKNADLKYTLGIDLILLGIKASEQFDIQSICHPYLIQLKEYLNETAALAIWGEHGPFFIQWEAGNRAVNLGIKTGSQVSVTESAPGKLFAAYLPAERTQHLIDRELSERGIGMDSLTDEIMDIRQKGYCVSTDSVVPGITAVSCPALDINGNIAAALTVVFMTGALDTSATSEFIQLLQQKGSELSRALGYTLK</sequence>
<dbReference type="InterPro" id="IPR029016">
    <property type="entry name" value="GAF-like_dom_sf"/>
</dbReference>
<dbReference type="SMART" id="SM00346">
    <property type="entry name" value="HTH_ICLR"/>
    <property type="match status" value="1"/>
</dbReference>
<accession>A0A089LH45</accession>
<dbReference type="InterPro" id="IPR036388">
    <property type="entry name" value="WH-like_DNA-bd_sf"/>
</dbReference>
<evidence type="ECO:0000256" key="2">
    <source>
        <dbReference type="ARBA" id="ARBA00023125"/>
    </source>
</evidence>
<dbReference type="OrthoDB" id="6687062at2"/>
<feature type="domain" description="HTH iclR-type" evidence="4">
    <location>
        <begin position="11"/>
        <end position="72"/>
    </location>
</feature>
<dbReference type="EMBL" id="CP009285">
    <property type="protein sequence ID" value="AIQ60846.1"/>
    <property type="molecule type" value="Genomic_DNA"/>
</dbReference>
<dbReference type="PROSITE" id="PS51078">
    <property type="entry name" value="ICLR_ED"/>
    <property type="match status" value="1"/>
</dbReference>
<dbReference type="InterPro" id="IPR036390">
    <property type="entry name" value="WH_DNA-bd_sf"/>
</dbReference>
<dbReference type="Proteomes" id="UP000029518">
    <property type="component" value="Chromosome"/>
</dbReference>
<organism evidence="6 7">
    <name type="scientific">Paenibacillus borealis</name>
    <dbReference type="NCBI Taxonomy" id="160799"/>
    <lineage>
        <taxon>Bacteria</taxon>
        <taxon>Bacillati</taxon>
        <taxon>Bacillota</taxon>
        <taxon>Bacilli</taxon>
        <taxon>Bacillales</taxon>
        <taxon>Paenibacillaceae</taxon>
        <taxon>Paenibacillus</taxon>
    </lineage>
</organism>
<dbReference type="SUPFAM" id="SSF46785">
    <property type="entry name" value="Winged helix' DNA-binding domain"/>
    <property type="match status" value="1"/>
</dbReference>
<dbReference type="PANTHER" id="PTHR30136">
    <property type="entry name" value="HELIX-TURN-HELIX TRANSCRIPTIONAL REGULATOR, ICLR FAMILY"/>
    <property type="match status" value="1"/>
</dbReference>
<evidence type="ECO:0000259" key="4">
    <source>
        <dbReference type="PROSITE" id="PS51077"/>
    </source>
</evidence>
<dbReference type="AlphaFoldDB" id="A0A089LH45"/>
<dbReference type="HOGENOM" id="CLU_062618_2_0_9"/>
<keyword evidence="7" id="KW-1185">Reference proteome</keyword>